<organism evidence="1 2">
    <name type="scientific">Fermentimicrarchaeum limneticum</name>
    <dbReference type="NCBI Taxonomy" id="2795018"/>
    <lineage>
        <taxon>Archaea</taxon>
        <taxon>Candidatus Micrarchaeota</taxon>
        <taxon>Candidatus Fermentimicrarchaeales</taxon>
        <taxon>Candidatus Fermentimicrarchaeaceae</taxon>
        <taxon>Candidatus Fermentimicrarchaeum</taxon>
    </lineage>
</organism>
<reference evidence="2" key="1">
    <citation type="submission" date="2020-07" db="EMBL/GenBank/DDBJ databases">
        <title>Metabolic diversity and evolutionary history of the archaeal phylum ###Micrarchaeota### uncovered from a freshwater lake metagenome.</title>
        <authorList>
            <person name="Kadnikov V.V."/>
            <person name="Savvichev A.S."/>
            <person name="Mardanov A.V."/>
            <person name="Beletsky A.V."/>
            <person name="Chupakov A.V."/>
            <person name="Kokryatskaya N.M."/>
            <person name="Pimenov N.V."/>
            <person name="Ravin N.V."/>
        </authorList>
    </citation>
    <scope>NUCLEOTIDE SEQUENCE [LARGE SCALE GENOMIC DNA]</scope>
</reference>
<dbReference type="KEGG" id="flt:Sv326_1141"/>
<evidence type="ECO:0000313" key="2">
    <source>
        <dbReference type="Proteomes" id="UP000510821"/>
    </source>
</evidence>
<accession>A0A7D6BM14</accession>
<name>A0A7D6BM14_FERL1</name>
<evidence type="ECO:0000313" key="1">
    <source>
        <dbReference type="EMBL" id="QLJ53316.1"/>
    </source>
</evidence>
<gene>
    <name evidence="1" type="ORF">Sv326_1141</name>
</gene>
<dbReference type="EMBL" id="CP058998">
    <property type="protein sequence ID" value="QLJ53316.1"/>
    <property type="molecule type" value="Genomic_DNA"/>
</dbReference>
<proteinExistence type="predicted"/>
<dbReference type="AlphaFoldDB" id="A0A7D6BM14"/>
<sequence length="52" mass="6034">MVKISGSLKIGQRVMRWQGDQFCCLSAVLEKTQKMQDLLYLHPNIKLSLVRE</sequence>
<protein>
    <submittedName>
        <fullName evidence="1">Uncharacterized protein</fullName>
    </submittedName>
</protein>
<dbReference type="Proteomes" id="UP000510821">
    <property type="component" value="Chromosome"/>
</dbReference>